<evidence type="ECO:0008006" key="4">
    <source>
        <dbReference type="Google" id="ProtNLM"/>
    </source>
</evidence>
<protein>
    <recommendedName>
        <fullName evidence="4">Lipoxygenase</fullName>
    </recommendedName>
</protein>
<organism evidence="2">
    <name type="scientific">Alloyangia mangrovi</name>
    <dbReference type="NCBI Taxonomy" id="1779329"/>
    <lineage>
        <taxon>Bacteria</taxon>
        <taxon>Pseudomonadati</taxon>
        <taxon>Pseudomonadota</taxon>
        <taxon>Alphaproteobacteria</taxon>
        <taxon>Rhodobacterales</taxon>
        <taxon>Roseobacteraceae</taxon>
        <taxon>Alloyangia</taxon>
    </lineage>
</organism>
<evidence type="ECO:0000313" key="2">
    <source>
        <dbReference type="EMBL" id="PBD19802.1"/>
    </source>
</evidence>
<dbReference type="Proteomes" id="UP000217448">
    <property type="component" value="Unassembled WGS sequence"/>
</dbReference>
<reference evidence="3" key="2">
    <citation type="submission" date="2023-07" db="EMBL/GenBank/DDBJ databases">
        <title>Yangia mangrovi SAOS 153D genome.</title>
        <authorList>
            <person name="Verma A."/>
            <person name="Pal Y."/>
            <person name="Sundharam S."/>
            <person name="Bisht B."/>
            <person name="Srinivasan K."/>
        </authorList>
    </citation>
    <scope>NUCLEOTIDE SEQUENCE [LARGE SCALE GENOMIC DNA]</scope>
    <source>
        <strain evidence="3">SAOS 153D</strain>
    </source>
</reference>
<accession>A0A2A3JXD0</accession>
<dbReference type="RefSeq" id="WP_095881657.1">
    <property type="nucleotide sequence ID" value="NZ_NTHN02000009.1"/>
</dbReference>
<evidence type="ECO:0000313" key="1">
    <source>
        <dbReference type="EMBL" id="MCT4370091.1"/>
    </source>
</evidence>
<dbReference type="EMBL" id="NTHN02000009">
    <property type="protein sequence ID" value="MCT4370091.1"/>
    <property type="molecule type" value="Genomic_DNA"/>
</dbReference>
<proteinExistence type="predicted"/>
<dbReference type="InterPro" id="IPR036226">
    <property type="entry name" value="LipOase_C_sf"/>
</dbReference>
<evidence type="ECO:0000313" key="3">
    <source>
        <dbReference type="Proteomes" id="UP000217448"/>
    </source>
</evidence>
<name>A0A2A3JXD0_9RHOB</name>
<gene>
    <name evidence="1" type="ORF">CLG85_006980</name>
    <name evidence="2" type="ORF">CLG85_07235</name>
</gene>
<keyword evidence="3" id="KW-1185">Reference proteome</keyword>
<dbReference type="AlphaFoldDB" id="A0A2A3JXD0"/>
<reference evidence="1" key="3">
    <citation type="submission" date="2024-05" db="EMBL/GenBank/DDBJ databases">
        <title>Yangia mangrovi SAOS 153D genome.</title>
        <authorList>
            <person name="Verma A."/>
            <person name="Pal Y."/>
            <person name="Sundharam S."/>
            <person name="Bisht B."/>
            <person name="Srinivasan K."/>
        </authorList>
    </citation>
    <scope>NUCLEOTIDE SEQUENCE</scope>
    <source>
        <strain evidence="1">SAOS 153D</strain>
    </source>
</reference>
<sequence length="530" mass="59713">MKMNDLPDQFLYARKGPWPQPSPSHPLICADEVLNIPPMEELLFNETIGARYLKARVGYPAYAAQYAASMAGWRGVTAERFNQIMTETLFTRFRVEMQDEELEACRAAFAKDDDGPELGKALETGTWTKYDFSAMKKIVPLDGMHVAPTKVYFEEDATGRNLCRVIEVDGLLVRDTDSSFGIAMVYALQGASYHVLFVVHPALHFPMNSVNAITKTALPMNHPIFQMFLPHSAYSLALDNAVLESAESVVNNNAQGTRFDPLTGNAYNLKLLFGAGYAGLTEREGYDPRAYPRYNYMKPQMADSEHPLFHSFYGTWLARYYEEAFLPFCKIVADYIKDSANDPMMEYTRLWAKYLHTHVHGFPNADQIGEGDTLAKVMAIYMWNASVSHGGDHWSFSNQITAVEKCLRIRRPPPKTRTEAEVDNAKERIFSPNDMQRAALCQYMFFQAWAIEPNLFETRYALPDYGLQQAAKAFTENLSAVNAGLLQRVAPSTSPDGPSAVTNCQPLHPIMDGDTTIVPYERTIPQSIQY</sequence>
<dbReference type="Gene3D" id="1.20.245.10">
    <property type="entry name" value="Lipoxygenase-1, Domain 5"/>
    <property type="match status" value="1"/>
</dbReference>
<dbReference type="EMBL" id="NTHN01000091">
    <property type="protein sequence ID" value="PBD19802.1"/>
    <property type="molecule type" value="Genomic_DNA"/>
</dbReference>
<comment type="caution">
    <text evidence="2">The sequence shown here is derived from an EMBL/GenBank/DDBJ whole genome shotgun (WGS) entry which is preliminary data.</text>
</comment>
<reference evidence="2" key="1">
    <citation type="submission" date="2017-09" db="EMBL/GenBank/DDBJ databases">
        <title>Yangia sp. SAOS 153D whole genome sequencing.</title>
        <authorList>
            <person name="Verma A."/>
            <person name="Krishnamurthi S."/>
        </authorList>
    </citation>
    <scope>NUCLEOTIDE SEQUENCE [LARGE SCALE GENOMIC DNA]</scope>
    <source>
        <strain evidence="2">SAOS 153D</strain>
    </source>
</reference>
<dbReference type="SUPFAM" id="SSF48484">
    <property type="entry name" value="Lipoxigenase"/>
    <property type="match status" value="1"/>
</dbReference>
<dbReference type="OrthoDB" id="5288506at2"/>